<name>A0ABP8JKE4_9MICO</name>
<dbReference type="EMBL" id="BAABFX010000020">
    <property type="protein sequence ID" value="GAA4392092.1"/>
    <property type="molecule type" value="Genomic_DNA"/>
</dbReference>
<proteinExistence type="predicted"/>
<evidence type="ECO:0000313" key="2">
    <source>
        <dbReference type="Proteomes" id="UP001500390"/>
    </source>
</evidence>
<accession>A0ABP8JKE4</accession>
<dbReference type="InterPro" id="IPR044918">
    <property type="entry name" value="DUF3349_helical"/>
</dbReference>
<reference evidence="2" key="1">
    <citation type="journal article" date="2019" name="Int. J. Syst. Evol. Microbiol.">
        <title>The Global Catalogue of Microorganisms (GCM) 10K type strain sequencing project: providing services to taxonomists for standard genome sequencing and annotation.</title>
        <authorList>
            <consortium name="The Broad Institute Genomics Platform"/>
            <consortium name="The Broad Institute Genome Sequencing Center for Infectious Disease"/>
            <person name="Wu L."/>
            <person name="Ma J."/>
        </authorList>
    </citation>
    <scope>NUCLEOTIDE SEQUENCE [LARGE SCALE GENOMIC DNA]</scope>
    <source>
        <strain evidence="2">JCM 17738</strain>
    </source>
</reference>
<dbReference type="Gene3D" id="1.10.10.2390">
    <property type="match status" value="1"/>
</dbReference>
<dbReference type="InterPro" id="IPR021784">
    <property type="entry name" value="DUF3349"/>
</dbReference>
<organism evidence="1 2">
    <name type="scientific">Ornithinibacter aureus</name>
    <dbReference type="NCBI Taxonomy" id="622664"/>
    <lineage>
        <taxon>Bacteria</taxon>
        <taxon>Bacillati</taxon>
        <taxon>Actinomycetota</taxon>
        <taxon>Actinomycetes</taxon>
        <taxon>Micrococcales</taxon>
        <taxon>Intrasporangiaceae</taxon>
        <taxon>Ornithinibacter</taxon>
    </lineage>
</organism>
<dbReference type="Gene3D" id="1.10.150.430">
    <property type="entry name" value="DUF3349, helical bundle"/>
    <property type="match status" value="1"/>
</dbReference>
<dbReference type="Proteomes" id="UP001500390">
    <property type="component" value="Unassembled WGS sequence"/>
</dbReference>
<comment type="caution">
    <text evidence="1">The sequence shown here is derived from an EMBL/GenBank/DDBJ whole genome shotgun (WGS) entry which is preliminary data.</text>
</comment>
<dbReference type="Gene3D" id="6.10.140.2080">
    <property type="match status" value="1"/>
</dbReference>
<gene>
    <name evidence="1" type="ORF">GCM10023153_10740</name>
</gene>
<sequence length="203" mass="21630">MVDTNSQALRYLAEAYPDGVPEEDAAPLLALLRQRIGSARTLSVALALVAGGALSADHAASGSAPKAPLPQSDLRRVAARLVMGGWPLGNPPGDDLDDEDDTEPGSYLGRIVAWLREGYPSGVPEHDYVPLFALLERRLTRGEVKKVAKALRRASIAPASPDDIAAAIADLTHSEATPDDLRRVRDRLAAKGWPVDFPDPGED</sequence>
<dbReference type="RefSeq" id="WP_159903094.1">
    <property type="nucleotide sequence ID" value="NZ_BAABFX010000020.1"/>
</dbReference>
<evidence type="ECO:0000313" key="1">
    <source>
        <dbReference type="EMBL" id="GAA4392092.1"/>
    </source>
</evidence>
<dbReference type="Pfam" id="PF11829">
    <property type="entry name" value="DUF3349"/>
    <property type="match status" value="2"/>
</dbReference>
<keyword evidence="2" id="KW-1185">Reference proteome</keyword>
<evidence type="ECO:0008006" key="3">
    <source>
        <dbReference type="Google" id="ProtNLM"/>
    </source>
</evidence>
<protein>
    <recommendedName>
        <fullName evidence="3">DUF3349 domain-containing protein</fullName>
    </recommendedName>
</protein>